<name>A0A645EE01_9ZZZZ</name>
<proteinExistence type="predicted"/>
<sequence length="87" mass="10233">MREVFEQTATVIGFHHNLYTLATGRLHFPIRFDSTFRFLRNHAYIIWTGHLVNTDATIQGYITANRFAMYRLTTLGNMQFHIVQTIN</sequence>
<accession>A0A645EE01</accession>
<protein>
    <submittedName>
        <fullName evidence="1">Uncharacterized protein</fullName>
    </submittedName>
</protein>
<reference evidence="1" key="1">
    <citation type="submission" date="2019-08" db="EMBL/GenBank/DDBJ databases">
        <authorList>
            <person name="Kucharzyk K."/>
            <person name="Murdoch R.W."/>
            <person name="Higgins S."/>
            <person name="Loffler F."/>
        </authorList>
    </citation>
    <scope>NUCLEOTIDE SEQUENCE</scope>
</reference>
<organism evidence="1">
    <name type="scientific">bioreactor metagenome</name>
    <dbReference type="NCBI Taxonomy" id="1076179"/>
    <lineage>
        <taxon>unclassified sequences</taxon>
        <taxon>metagenomes</taxon>
        <taxon>ecological metagenomes</taxon>
    </lineage>
</organism>
<gene>
    <name evidence="1" type="ORF">SDC9_147422</name>
</gene>
<comment type="caution">
    <text evidence="1">The sequence shown here is derived from an EMBL/GenBank/DDBJ whole genome shotgun (WGS) entry which is preliminary data.</text>
</comment>
<dbReference type="AlphaFoldDB" id="A0A645EE01"/>
<dbReference type="EMBL" id="VSSQ01046263">
    <property type="protein sequence ID" value="MPN00228.1"/>
    <property type="molecule type" value="Genomic_DNA"/>
</dbReference>
<evidence type="ECO:0000313" key="1">
    <source>
        <dbReference type="EMBL" id="MPN00228.1"/>
    </source>
</evidence>